<accession>A0A366F6W1</accession>
<reference evidence="1 2" key="1">
    <citation type="submission" date="2018-06" db="EMBL/GenBank/DDBJ databases">
        <title>Genomic Encyclopedia of Type Strains, Phase IV (KMG-IV): sequencing the most valuable type-strain genomes for metagenomic binning, comparative biology and taxonomic classification.</title>
        <authorList>
            <person name="Goeker M."/>
        </authorList>
    </citation>
    <scope>NUCLEOTIDE SEQUENCE [LARGE SCALE GENOMIC DNA]</scope>
    <source>
        <strain evidence="1 2">DSM 24875</strain>
    </source>
</reference>
<dbReference type="EMBL" id="QNRK01000019">
    <property type="protein sequence ID" value="RBP10374.1"/>
    <property type="molecule type" value="Genomic_DNA"/>
</dbReference>
<evidence type="ECO:0000313" key="2">
    <source>
        <dbReference type="Proteomes" id="UP000253529"/>
    </source>
</evidence>
<name>A0A366F6W1_9HYPH</name>
<proteinExistence type="predicted"/>
<protein>
    <submittedName>
        <fullName evidence="1">Uncharacterized protein</fullName>
    </submittedName>
</protein>
<dbReference type="AlphaFoldDB" id="A0A366F6W1"/>
<comment type="caution">
    <text evidence="1">The sequence shown here is derived from an EMBL/GenBank/DDBJ whole genome shotgun (WGS) entry which is preliminary data.</text>
</comment>
<gene>
    <name evidence="1" type="ORF">DFR50_11945</name>
</gene>
<sequence length="62" mass="7110">MTTSSRKFCAVIIERNGEELARDVLHIDGAADARSRLMQLVRRHEIDPFDEPINCRVVELSE</sequence>
<dbReference type="Proteomes" id="UP000253529">
    <property type="component" value="Unassembled WGS sequence"/>
</dbReference>
<keyword evidence="2" id="KW-1185">Reference proteome</keyword>
<organism evidence="1 2">
    <name type="scientific">Roseiarcus fermentans</name>
    <dbReference type="NCBI Taxonomy" id="1473586"/>
    <lineage>
        <taxon>Bacteria</taxon>
        <taxon>Pseudomonadati</taxon>
        <taxon>Pseudomonadota</taxon>
        <taxon>Alphaproteobacteria</taxon>
        <taxon>Hyphomicrobiales</taxon>
        <taxon>Roseiarcaceae</taxon>
        <taxon>Roseiarcus</taxon>
    </lineage>
</organism>
<dbReference type="RefSeq" id="WP_113890500.1">
    <property type="nucleotide sequence ID" value="NZ_QNRK01000019.1"/>
</dbReference>
<evidence type="ECO:0000313" key="1">
    <source>
        <dbReference type="EMBL" id="RBP10374.1"/>
    </source>
</evidence>